<feature type="transmembrane region" description="Helical" evidence="13">
    <location>
        <begin position="197"/>
        <end position="220"/>
    </location>
</feature>
<dbReference type="RefSeq" id="WP_269332012.1">
    <property type="nucleotide sequence ID" value="NZ_JAMZFT010000001.1"/>
</dbReference>
<dbReference type="Pfam" id="PF20560">
    <property type="entry name" value="MotA_N"/>
    <property type="match status" value="1"/>
</dbReference>
<dbReference type="GO" id="GO:0006935">
    <property type="term" value="P:chemotaxis"/>
    <property type="evidence" value="ECO:0007669"/>
    <property type="project" value="UniProtKB-KW"/>
</dbReference>
<evidence type="ECO:0000256" key="13">
    <source>
        <dbReference type="SAM" id="Phobius"/>
    </source>
</evidence>
<dbReference type="Proteomes" id="UP001055804">
    <property type="component" value="Unassembled WGS sequence"/>
</dbReference>
<dbReference type="GO" id="GO:0071978">
    <property type="term" value="P:bacterial-type flagellum-dependent swarming motility"/>
    <property type="evidence" value="ECO:0007669"/>
    <property type="project" value="InterPro"/>
</dbReference>
<feature type="domain" description="MotA/TolQ/ExbB proton channel" evidence="14">
    <location>
        <begin position="138"/>
        <end position="237"/>
    </location>
</feature>
<dbReference type="EMBL" id="JAMZFT010000001">
    <property type="protein sequence ID" value="MCP1336096.1"/>
    <property type="molecule type" value="Genomic_DNA"/>
</dbReference>
<evidence type="ECO:0000256" key="6">
    <source>
        <dbReference type="ARBA" id="ARBA00022519"/>
    </source>
</evidence>
<dbReference type="InterPro" id="IPR002898">
    <property type="entry name" value="MotA_ExbB_proton_chnl"/>
</dbReference>
<dbReference type="PROSITE" id="PS01307">
    <property type="entry name" value="MOTA"/>
    <property type="match status" value="1"/>
</dbReference>
<keyword evidence="11" id="KW-0406">Ion transport</keyword>
<dbReference type="GO" id="GO:0005886">
    <property type="term" value="C:plasma membrane"/>
    <property type="evidence" value="ECO:0007669"/>
    <property type="project" value="UniProtKB-SubCell"/>
</dbReference>
<evidence type="ECO:0000256" key="2">
    <source>
        <dbReference type="ARBA" id="ARBA00008038"/>
    </source>
</evidence>
<keyword evidence="8" id="KW-0283">Flagellar rotation</keyword>
<keyword evidence="12 13" id="KW-0472">Membrane</keyword>
<gene>
    <name evidence="16" type="primary">motA</name>
    <name evidence="16" type="ORF">NJQ99_06745</name>
</gene>
<dbReference type="GO" id="GO:1902600">
    <property type="term" value="P:proton transmembrane transport"/>
    <property type="evidence" value="ECO:0007669"/>
    <property type="project" value="UniProtKB-KW"/>
</dbReference>
<keyword evidence="16" id="KW-0966">Cell projection</keyword>
<dbReference type="PANTHER" id="PTHR30433:SF4">
    <property type="entry name" value="MOTILITY PROTEIN A"/>
    <property type="match status" value="1"/>
</dbReference>
<dbReference type="NCBIfam" id="TIGR03818">
    <property type="entry name" value="MotA1"/>
    <property type="match status" value="1"/>
</dbReference>
<evidence type="ECO:0000256" key="1">
    <source>
        <dbReference type="ARBA" id="ARBA00004429"/>
    </source>
</evidence>
<evidence type="ECO:0000313" key="16">
    <source>
        <dbReference type="EMBL" id="MCP1336096.1"/>
    </source>
</evidence>
<dbReference type="InterPro" id="IPR000540">
    <property type="entry name" value="Flag_MotA_CS"/>
</dbReference>
<keyword evidence="10 13" id="KW-1133">Transmembrane helix</keyword>
<evidence type="ECO:0000256" key="4">
    <source>
        <dbReference type="ARBA" id="ARBA00022475"/>
    </source>
</evidence>
<keyword evidence="17" id="KW-1185">Reference proteome</keyword>
<keyword evidence="6" id="KW-0997">Cell inner membrane</keyword>
<keyword evidence="16" id="KW-0282">Flagellum</keyword>
<keyword evidence="3" id="KW-0813">Transport</keyword>
<sequence>MLPLIGAVFVFVCVLGSFMAMGGNLMVLWQPFEALIVVGAAVGAFVIGNPWSVLRAMPAAIRTLLRGPRHDKDSYLELMSLLYAIFRMARSKGPLALEQHIEQPETSDLFARFPHFRDDPAALTFLTDYLRLVSLGSARAGEIEALMDEELDTHTAENERIVNAIQTVADATPALGIVAAVLGVIKTMAAIDQPPEVLGSLIGGALVGTFLGVFLAYGFIGPVASALRTTYETEAKYLHAIRAALVAHVQGYSPAIAVEFARKSLMSDVRPTFQEVEDATAQVQPA</sequence>
<evidence type="ECO:0000256" key="3">
    <source>
        <dbReference type="ARBA" id="ARBA00022448"/>
    </source>
</evidence>
<comment type="subcellular location">
    <subcellularLocation>
        <location evidence="1">Cell inner membrane</location>
        <topology evidence="1">Multi-pass membrane protein</topology>
    </subcellularLocation>
</comment>
<reference evidence="16" key="1">
    <citation type="submission" date="2022-06" db="EMBL/GenBank/DDBJ databases">
        <title>Isolation and Genomics of Futiania mangrovii gen. nov., sp. nov., a Rare and Metabolically-versatile member in the Class Alphaproteobacteria.</title>
        <authorList>
            <person name="Liu L."/>
            <person name="Huang W.-C."/>
            <person name="Pan J."/>
            <person name="Li J."/>
            <person name="Huang Y."/>
            <person name="Du H."/>
            <person name="Liu Y."/>
            <person name="Li M."/>
        </authorList>
    </citation>
    <scope>NUCLEOTIDE SEQUENCE</scope>
    <source>
        <strain evidence="16">FT118</strain>
    </source>
</reference>
<keyword evidence="9" id="KW-0375">Hydrogen ion transport</keyword>
<accession>A0A9J6PE44</accession>
<dbReference type="Pfam" id="PF01618">
    <property type="entry name" value="MotA_ExbB"/>
    <property type="match status" value="1"/>
</dbReference>
<dbReference type="InterPro" id="IPR047055">
    <property type="entry name" value="MotA-like"/>
</dbReference>
<evidence type="ECO:0000259" key="14">
    <source>
        <dbReference type="Pfam" id="PF01618"/>
    </source>
</evidence>
<keyword evidence="16" id="KW-0969">Cilium</keyword>
<dbReference type="AlphaFoldDB" id="A0A9J6PE44"/>
<evidence type="ECO:0000256" key="5">
    <source>
        <dbReference type="ARBA" id="ARBA00022500"/>
    </source>
</evidence>
<evidence type="ECO:0000256" key="8">
    <source>
        <dbReference type="ARBA" id="ARBA00022779"/>
    </source>
</evidence>
<evidence type="ECO:0000256" key="12">
    <source>
        <dbReference type="ARBA" id="ARBA00023136"/>
    </source>
</evidence>
<evidence type="ECO:0000256" key="7">
    <source>
        <dbReference type="ARBA" id="ARBA00022692"/>
    </source>
</evidence>
<protein>
    <submittedName>
        <fullName evidence="16">Flagellar motor stator protein MotA</fullName>
    </submittedName>
</protein>
<organism evidence="16 17">
    <name type="scientific">Futiania mangrovi</name>
    <dbReference type="NCBI Taxonomy" id="2959716"/>
    <lineage>
        <taxon>Bacteria</taxon>
        <taxon>Pseudomonadati</taxon>
        <taxon>Pseudomonadota</taxon>
        <taxon>Alphaproteobacteria</taxon>
        <taxon>Futianiales</taxon>
        <taxon>Futianiaceae</taxon>
        <taxon>Futiania</taxon>
    </lineage>
</organism>
<feature type="domain" description="Motility protein A N-terminal" evidence="15">
    <location>
        <begin position="4"/>
        <end position="93"/>
    </location>
</feature>
<dbReference type="InterPro" id="IPR046786">
    <property type="entry name" value="MotA_N"/>
</dbReference>
<keyword evidence="4" id="KW-1003">Cell membrane</keyword>
<feature type="transmembrane region" description="Helical" evidence="13">
    <location>
        <begin position="32"/>
        <end position="54"/>
    </location>
</feature>
<evidence type="ECO:0000256" key="11">
    <source>
        <dbReference type="ARBA" id="ARBA00023065"/>
    </source>
</evidence>
<evidence type="ECO:0000256" key="10">
    <source>
        <dbReference type="ARBA" id="ARBA00022989"/>
    </source>
</evidence>
<keyword evidence="5" id="KW-0145">Chemotaxis</keyword>
<evidence type="ECO:0000256" key="9">
    <source>
        <dbReference type="ARBA" id="ARBA00022781"/>
    </source>
</evidence>
<dbReference type="PANTHER" id="PTHR30433">
    <property type="entry name" value="CHEMOTAXIS PROTEIN MOTA"/>
    <property type="match status" value="1"/>
</dbReference>
<comment type="caution">
    <text evidence="16">The sequence shown here is derived from an EMBL/GenBank/DDBJ whole genome shotgun (WGS) entry which is preliminary data.</text>
</comment>
<evidence type="ECO:0000259" key="15">
    <source>
        <dbReference type="Pfam" id="PF20560"/>
    </source>
</evidence>
<keyword evidence="7 13" id="KW-0812">Transmembrane</keyword>
<name>A0A9J6PE44_9PROT</name>
<proteinExistence type="inferred from homology"/>
<feature type="transmembrane region" description="Helical" evidence="13">
    <location>
        <begin position="174"/>
        <end position="191"/>
    </location>
</feature>
<dbReference type="InterPro" id="IPR022522">
    <property type="entry name" value="Flagellar_motor_stator_MotA"/>
</dbReference>
<comment type="similarity">
    <text evidence="2">Belongs to the MotA family.</text>
</comment>
<evidence type="ECO:0000313" key="17">
    <source>
        <dbReference type="Proteomes" id="UP001055804"/>
    </source>
</evidence>